<dbReference type="OrthoDB" id="9808822at2"/>
<dbReference type="AlphaFoldDB" id="A0A1G7EMF5"/>
<dbReference type="RefSeq" id="WP_091226069.1">
    <property type="nucleotide sequence ID" value="NZ_FNBG01000001.1"/>
</dbReference>
<evidence type="ECO:0000256" key="2">
    <source>
        <dbReference type="ARBA" id="ARBA00022801"/>
    </source>
</evidence>
<keyword evidence="8" id="KW-1185">Reference proteome</keyword>
<evidence type="ECO:0000256" key="3">
    <source>
        <dbReference type="ARBA" id="ARBA00023186"/>
    </source>
</evidence>
<dbReference type="STRING" id="670482.SAMN04488542_101269"/>
<keyword evidence="2" id="KW-0378">Hydrolase</keyword>
<dbReference type="GO" id="GO:0016787">
    <property type="term" value="F:hydrolase activity"/>
    <property type="evidence" value="ECO:0007669"/>
    <property type="project" value="UniProtKB-KW"/>
</dbReference>
<evidence type="ECO:0000313" key="7">
    <source>
        <dbReference type="EMBL" id="SDE64824.1"/>
    </source>
</evidence>
<evidence type="ECO:0000313" key="8">
    <source>
        <dbReference type="Proteomes" id="UP000198972"/>
    </source>
</evidence>
<organism evidence="7 8">
    <name type="scientific">Fontibacillus panacisegetis</name>
    <dbReference type="NCBI Taxonomy" id="670482"/>
    <lineage>
        <taxon>Bacteria</taxon>
        <taxon>Bacillati</taxon>
        <taxon>Bacillota</taxon>
        <taxon>Bacilli</taxon>
        <taxon>Bacillales</taxon>
        <taxon>Paenibacillaceae</taxon>
        <taxon>Fontibacillus</taxon>
    </lineage>
</organism>
<evidence type="ECO:0000256" key="1">
    <source>
        <dbReference type="ARBA" id="ARBA00022741"/>
    </source>
</evidence>
<dbReference type="EMBL" id="FNBG01000001">
    <property type="protein sequence ID" value="SDE64824.1"/>
    <property type="molecule type" value="Genomic_DNA"/>
</dbReference>
<dbReference type="Pfam" id="PF07683">
    <property type="entry name" value="CobW_C"/>
    <property type="match status" value="1"/>
</dbReference>
<keyword evidence="3" id="KW-0143">Chaperone</keyword>
<dbReference type="SUPFAM" id="SSF90002">
    <property type="entry name" value="Hypothetical protein YjiA, C-terminal domain"/>
    <property type="match status" value="1"/>
</dbReference>
<name>A0A1G7EMF5_9BACL</name>
<dbReference type="PANTHER" id="PTHR13748">
    <property type="entry name" value="COBW-RELATED"/>
    <property type="match status" value="1"/>
</dbReference>
<dbReference type="InterPro" id="IPR027417">
    <property type="entry name" value="P-loop_NTPase"/>
</dbReference>
<evidence type="ECO:0000256" key="4">
    <source>
        <dbReference type="ARBA" id="ARBA00034320"/>
    </source>
</evidence>
<gene>
    <name evidence="7" type="ORF">SAMN04488542_101269</name>
</gene>
<protein>
    <submittedName>
        <fullName evidence="7">GTPase, G3E family</fullName>
    </submittedName>
</protein>
<dbReference type="CDD" id="cd03112">
    <property type="entry name" value="CobW-like"/>
    <property type="match status" value="1"/>
</dbReference>
<evidence type="ECO:0000259" key="6">
    <source>
        <dbReference type="SMART" id="SM00833"/>
    </source>
</evidence>
<dbReference type="InterPro" id="IPR003495">
    <property type="entry name" value="CobW/HypB/UreG_nucleotide-bd"/>
</dbReference>
<dbReference type="Gene3D" id="3.40.50.300">
    <property type="entry name" value="P-loop containing nucleotide triphosphate hydrolases"/>
    <property type="match status" value="1"/>
</dbReference>
<accession>A0A1G7EMF5</accession>
<dbReference type="PANTHER" id="PTHR13748:SF62">
    <property type="entry name" value="COBW DOMAIN-CONTAINING PROTEIN"/>
    <property type="match status" value="1"/>
</dbReference>
<dbReference type="InterPro" id="IPR051316">
    <property type="entry name" value="Zinc-reg_GTPase_activator"/>
</dbReference>
<dbReference type="SMART" id="SM00833">
    <property type="entry name" value="CobW_C"/>
    <property type="match status" value="1"/>
</dbReference>
<dbReference type="SUPFAM" id="SSF52540">
    <property type="entry name" value="P-loop containing nucleoside triphosphate hydrolases"/>
    <property type="match status" value="1"/>
</dbReference>
<reference evidence="7 8" key="1">
    <citation type="submission" date="2016-10" db="EMBL/GenBank/DDBJ databases">
        <authorList>
            <person name="de Groot N.N."/>
        </authorList>
    </citation>
    <scope>NUCLEOTIDE SEQUENCE [LARGE SCALE GENOMIC DNA]</scope>
    <source>
        <strain evidence="7 8">DSM 28129</strain>
    </source>
</reference>
<sequence>MNSDKATPIYILSGFLGSGKTTLLGHLLTFWKDHGLRPAVVMNEIGDVNLDGLLVQDEVPMAEMLGGCICCTIRSDLSTQLYELIAQEKPDLVVIEATGAANPMEIFDAVTESSLYMKLDIKPMITIVDAAHLAELYESQQGKTYRLMIDQIRCGSQLILNKVDRIDDNKQEEMKQLLAKLNPYASMIPAVKCNVNLEQLLDNHAGRNHQEAQAIHEHLDSCGCGKEGCTDVAHTHEHAGHDHHEHTHHSHDHVTVYTHYFKGPIDSVEFEQFISELPREIYRGKGILHFSDTASRFLFQYAYREADYLKITPQGDVPDVAVFIGEHFDQAAIADKLKVMEKSGGQ</sequence>
<dbReference type="InterPro" id="IPR011629">
    <property type="entry name" value="CobW-like_C"/>
</dbReference>
<dbReference type="GO" id="GO:0000166">
    <property type="term" value="F:nucleotide binding"/>
    <property type="evidence" value="ECO:0007669"/>
    <property type="project" value="UniProtKB-KW"/>
</dbReference>
<proteinExistence type="inferred from homology"/>
<dbReference type="Gene3D" id="3.30.1220.10">
    <property type="entry name" value="CobW-like, C-terminal domain"/>
    <property type="match status" value="1"/>
</dbReference>
<keyword evidence="1" id="KW-0547">Nucleotide-binding</keyword>
<dbReference type="InterPro" id="IPR036627">
    <property type="entry name" value="CobW-likC_sf"/>
</dbReference>
<dbReference type="GO" id="GO:0005737">
    <property type="term" value="C:cytoplasm"/>
    <property type="evidence" value="ECO:0007669"/>
    <property type="project" value="TreeGrafter"/>
</dbReference>
<dbReference type="Pfam" id="PF02492">
    <property type="entry name" value="cobW"/>
    <property type="match status" value="1"/>
</dbReference>
<comment type="similarity">
    <text evidence="4">Belongs to the SIMIBI class G3E GTPase family. ZNG1 subfamily.</text>
</comment>
<evidence type="ECO:0000256" key="5">
    <source>
        <dbReference type="ARBA" id="ARBA00049117"/>
    </source>
</evidence>
<comment type="catalytic activity">
    <reaction evidence="5">
        <text>GTP + H2O = GDP + phosphate + H(+)</text>
        <dbReference type="Rhea" id="RHEA:19669"/>
        <dbReference type="ChEBI" id="CHEBI:15377"/>
        <dbReference type="ChEBI" id="CHEBI:15378"/>
        <dbReference type="ChEBI" id="CHEBI:37565"/>
        <dbReference type="ChEBI" id="CHEBI:43474"/>
        <dbReference type="ChEBI" id="CHEBI:58189"/>
    </reaction>
    <physiologicalReaction direction="left-to-right" evidence="5">
        <dbReference type="Rhea" id="RHEA:19670"/>
    </physiologicalReaction>
</comment>
<dbReference type="Proteomes" id="UP000198972">
    <property type="component" value="Unassembled WGS sequence"/>
</dbReference>
<feature type="domain" description="CobW C-terminal" evidence="6">
    <location>
        <begin position="254"/>
        <end position="341"/>
    </location>
</feature>